<dbReference type="Pfam" id="PF09346">
    <property type="entry name" value="SMI1_KNR4"/>
    <property type="match status" value="1"/>
</dbReference>
<sequence length="130" mass="14737">MPFNLDEKYVLEAEEQLEAKLPSEYKKAMVSNNGGDIDINDEIWEQYPIFDKSDRKRLSRTCNHIITETDSCKDFGNFGENLLAIASNGCGDQLVFVKEGKKYLPAVHIWSHETGKLTQVSNSFNAVMCI</sequence>
<dbReference type="InterPro" id="IPR018958">
    <property type="entry name" value="Knr4/Smi1-like_dom"/>
</dbReference>
<dbReference type="Proteomes" id="UP000283255">
    <property type="component" value="Unassembled WGS sequence"/>
</dbReference>
<evidence type="ECO:0000313" key="2">
    <source>
        <dbReference type="EMBL" id="RJG35460.1"/>
    </source>
</evidence>
<gene>
    <name evidence="2" type="ORF">D1Z90_20865</name>
</gene>
<keyword evidence="3" id="KW-1185">Reference proteome</keyword>
<dbReference type="SUPFAM" id="SSF160631">
    <property type="entry name" value="SMI1/KNR4-like"/>
    <property type="match status" value="1"/>
</dbReference>
<accession>A0A418Y8W8</accession>
<dbReference type="AlphaFoldDB" id="A0A418Y8W8"/>
<reference evidence="2 3" key="2">
    <citation type="submission" date="2019-01" db="EMBL/GenBank/DDBJ databases">
        <title>Motilimonas pumilus sp. nov., isolated from the gut of sea cucumber (Apostichopus japonicus).</title>
        <authorList>
            <person name="Wang F.-Q."/>
            <person name="Ren L.-H."/>
            <person name="Lin Y.-W."/>
            <person name="Sun G.-H."/>
            <person name="Du Z.-J."/>
            <person name="Zhao J.-X."/>
            <person name="Liu X.-J."/>
            <person name="Liu L.-J."/>
        </authorList>
    </citation>
    <scope>NUCLEOTIDE SEQUENCE [LARGE SCALE GENOMIC DNA]</scope>
    <source>
        <strain evidence="2 3">PLHSC7-2</strain>
    </source>
</reference>
<dbReference type="InterPro" id="IPR037883">
    <property type="entry name" value="Knr4/Smi1-like_sf"/>
</dbReference>
<protein>
    <submittedName>
        <fullName evidence="2">SMI1/KNR4 family protein</fullName>
    </submittedName>
</protein>
<dbReference type="RefSeq" id="WP_119912672.1">
    <property type="nucleotide sequence ID" value="NZ_QZCH01000130.1"/>
</dbReference>
<dbReference type="EMBL" id="QZCH01000130">
    <property type="protein sequence ID" value="RJG35460.1"/>
    <property type="molecule type" value="Genomic_DNA"/>
</dbReference>
<proteinExistence type="predicted"/>
<organism evidence="2 3">
    <name type="scientific">Motilimonas pumila</name>
    <dbReference type="NCBI Taxonomy" id="2303987"/>
    <lineage>
        <taxon>Bacteria</taxon>
        <taxon>Pseudomonadati</taxon>
        <taxon>Pseudomonadota</taxon>
        <taxon>Gammaproteobacteria</taxon>
        <taxon>Alteromonadales</taxon>
        <taxon>Alteromonadales genera incertae sedis</taxon>
        <taxon>Motilimonas</taxon>
    </lineage>
</organism>
<dbReference type="Gene3D" id="3.40.1580.10">
    <property type="entry name" value="SMI1/KNR4-like"/>
    <property type="match status" value="1"/>
</dbReference>
<dbReference type="OrthoDB" id="1353528at2"/>
<feature type="domain" description="Knr4/Smi1-like" evidence="1">
    <location>
        <begin position="5"/>
        <end position="126"/>
    </location>
</feature>
<name>A0A418Y8W8_9GAMM</name>
<reference evidence="2 3" key="1">
    <citation type="submission" date="2018-09" db="EMBL/GenBank/DDBJ databases">
        <authorList>
            <person name="Wang F."/>
        </authorList>
    </citation>
    <scope>NUCLEOTIDE SEQUENCE [LARGE SCALE GENOMIC DNA]</scope>
    <source>
        <strain evidence="2 3">PLHSC7-2</strain>
    </source>
</reference>
<evidence type="ECO:0000313" key="3">
    <source>
        <dbReference type="Proteomes" id="UP000283255"/>
    </source>
</evidence>
<comment type="caution">
    <text evidence="2">The sequence shown here is derived from an EMBL/GenBank/DDBJ whole genome shotgun (WGS) entry which is preliminary data.</text>
</comment>
<evidence type="ECO:0000259" key="1">
    <source>
        <dbReference type="Pfam" id="PF09346"/>
    </source>
</evidence>